<dbReference type="GO" id="GO:0003887">
    <property type="term" value="F:DNA-directed DNA polymerase activity"/>
    <property type="evidence" value="ECO:0007669"/>
    <property type="project" value="InterPro"/>
</dbReference>
<dbReference type="SMART" id="SM00483">
    <property type="entry name" value="POLXc"/>
    <property type="match status" value="1"/>
</dbReference>
<sequence>MRESTPIVVDSSLANDTANEPKSKWTAESLLRRAERSHRRLPGIRKIPLPAIAIILFVALVNVVVWIAAAIVLRYYPSLVSNAVLAYTLGLRHAFDADHISAIDLMTRRLLATGQQPVTVGTFFSLGHSTIVIITSIVVAATAAAVSSRFDSFSTVGGIIGTSVSAAFLILLGLMNFYILYKLYKQMQKVLNLPEGQEDEAWKIEGGGVLFNVLKRMFKLINRPWKMYPLGILFGLGFDTSSEIALLGISSVEAARGTDFWVILIFPILFTAGMCLLDTTDGALMLSLYIQPAANFLPPKRDSTSSETPLILGEDHEIEPSQNHRDPVAFLYYSIVLTLLTVVVAIVIGVIQLLTLVLNVAKPTGRFWDGVQTAGDYYDVIGGGICGCFLIVGVLSVVLYKPWRRWIAKRHGKSAAADEEGGPDELPPADGERDVLNEESNASTVSYGAVGKGATSQVVAQPGDGPTSYHNSYGYTLRAMSDITTSSSLKHDLNESPDGLDFSSLPPIFVLATHLELDDLHQIEEDLVKRNARLTYDISEARLVLGKIGQKKRAALELRARGVWTDEVSVSAPLQTSPEPPLKRRRVDVVQPDKQPAAQIEDIDLGTETEDEEDGMRSLHDTRAHLRRPRSISPDRASVASTPSLTSSVATALEDHEQGDVVTVAKLDWLSEVLRTGTLVPLDPYVVYRGRRTAQPASEAGADKSKGILERAKQDAMSRPAAPPPTSRFASRRSREPHDGPSSQGHPPKLYRQTTSENDEEVPLPPPPDWVKDRVMYACMRSAPLHPPNEAFISQLVKIRKIRELTLDEIGVRAYSTSIAALAAYPYQIRRPSEILTLPGCDSKIAALFAEFKASEHGTLAAADALDTDPVLKTLHLFWNIWGVGAKTARDFYYKRQWRDLDDIIEHGWDSLSRVQQIGLKYYDEFLQGVPRPETEAIAATITRHANRVRPHAAYDGRGVECIIVGGYRRGKELSGDVDLILSHRDESVTKNLVVDLVASLEAEGWITHTLALHMTTSHREQQPLPFHGDDTGRHFDTLDKALVVWQDPHFVDEGEPAAEDVEDTPEGQDRQRRKRNPNIHRRVDIIISPWRTVGCAVLGWSGETTFERDLRRYAKKAHGWKFDSSGVRERTSGGQVIDLERGGATWEERERLVLEGLGVGWRPPHERCTR</sequence>
<comment type="similarity">
    <text evidence="3">Belongs to the DNA polymerase type-X family.</text>
</comment>
<dbReference type="PANTHER" id="PTHR31611:SF0">
    <property type="entry name" value="HIGH-AFFINITY NICKEL TRANSPORT PROTEIN NIC1"/>
    <property type="match status" value="1"/>
</dbReference>
<dbReference type="SUPFAM" id="SSF47802">
    <property type="entry name" value="DNA polymerase beta, N-terminal domain-like"/>
    <property type="match status" value="1"/>
</dbReference>
<dbReference type="Gene3D" id="1.10.150.20">
    <property type="entry name" value="5' to 3' exonuclease, C-terminal subdomain"/>
    <property type="match status" value="1"/>
</dbReference>
<feature type="transmembrane region" description="Helical" evidence="15">
    <location>
        <begin position="377"/>
        <end position="400"/>
    </location>
</feature>
<keyword evidence="5" id="KW-0813">Transport</keyword>
<keyword evidence="12 15" id="KW-0472">Membrane</keyword>
<dbReference type="SUPFAM" id="SSF81585">
    <property type="entry name" value="PsbU/PolX domain-like"/>
    <property type="match status" value="1"/>
</dbReference>
<keyword evidence="13" id="KW-0539">Nucleus</keyword>
<evidence type="ECO:0000256" key="13">
    <source>
        <dbReference type="ARBA" id="ARBA00023242"/>
    </source>
</evidence>
<dbReference type="GO" id="GO:0005634">
    <property type="term" value="C:nucleus"/>
    <property type="evidence" value="ECO:0007669"/>
    <property type="project" value="UniProtKB-SubCell"/>
</dbReference>
<dbReference type="Pfam" id="PF03824">
    <property type="entry name" value="NicO"/>
    <property type="match status" value="1"/>
</dbReference>
<dbReference type="SUPFAM" id="SSF81301">
    <property type="entry name" value="Nucleotidyltransferase"/>
    <property type="match status" value="1"/>
</dbReference>
<comment type="subcellular location">
    <subcellularLocation>
        <location evidence="2">Endomembrane system</location>
        <topology evidence="2">Multi-pass membrane protein</topology>
    </subcellularLocation>
    <subcellularLocation>
        <location evidence="1">Nucleus</location>
    </subcellularLocation>
</comment>
<dbReference type="Pfam" id="PF14716">
    <property type="entry name" value="HHH_8"/>
    <property type="match status" value="1"/>
</dbReference>
<dbReference type="Pfam" id="PF14792">
    <property type="entry name" value="DNA_pol_B_palm"/>
    <property type="match status" value="1"/>
</dbReference>
<dbReference type="InterPro" id="IPR037160">
    <property type="entry name" value="DNA_Pol_thumb_sf"/>
</dbReference>
<keyword evidence="6" id="KW-0533">Nickel</keyword>
<gene>
    <name evidence="17" type="ORF">CNMCM7691_003427</name>
</gene>
<dbReference type="InterPro" id="IPR010996">
    <property type="entry name" value="HHH_MUS81"/>
</dbReference>
<proteinExistence type="inferred from homology"/>
<dbReference type="InterPro" id="IPR027421">
    <property type="entry name" value="DNA_pol_lamdba_lyase_dom_sf"/>
</dbReference>
<dbReference type="EMBL" id="JACBAG010001927">
    <property type="protein sequence ID" value="KAF7174741.1"/>
    <property type="molecule type" value="Genomic_DNA"/>
</dbReference>
<dbReference type="InterPro" id="IPR029398">
    <property type="entry name" value="PolB_thumb"/>
</dbReference>
<feature type="region of interest" description="Disordered" evidence="14">
    <location>
        <begin position="711"/>
        <end position="767"/>
    </location>
</feature>
<evidence type="ECO:0000256" key="12">
    <source>
        <dbReference type="ARBA" id="ARBA00023136"/>
    </source>
</evidence>
<feature type="compositionally biased region" description="Basic and acidic residues" evidence="14">
    <location>
        <begin position="615"/>
        <end position="624"/>
    </location>
</feature>
<feature type="domain" description="BRCT" evidence="16">
    <location>
        <begin position="662"/>
        <end position="687"/>
    </location>
</feature>
<evidence type="ECO:0000259" key="16">
    <source>
        <dbReference type="PROSITE" id="PS50172"/>
    </source>
</evidence>
<dbReference type="Pfam" id="PF10391">
    <property type="entry name" value="DNA_pol_lambd_f"/>
    <property type="match status" value="1"/>
</dbReference>
<feature type="compositionally biased region" description="Acidic residues" evidence="14">
    <location>
        <begin position="1054"/>
        <end position="1067"/>
    </location>
</feature>
<feature type="region of interest" description="Disordered" evidence="14">
    <location>
        <begin position="414"/>
        <end position="438"/>
    </location>
</feature>
<feature type="transmembrane region" description="Helical" evidence="15">
    <location>
        <begin position="158"/>
        <end position="181"/>
    </location>
</feature>
<reference evidence="17" key="1">
    <citation type="submission" date="2020-06" db="EMBL/GenBank/DDBJ databases">
        <title>Draft genome sequences of strains closely related to Aspergillus parafelis and Aspergillus hiratsukae.</title>
        <authorList>
            <person name="Dos Santos R.A.C."/>
            <person name="Rivero-Menendez O."/>
            <person name="Steenwyk J.L."/>
            <person name="Mead M.E."/>
            <person name="Goldman G.H."/>
            <person name="Alastruey-Izquierdo A."/>
            <person name="Rokas A."/>
        </authorList>
    </citation>
    <scope>NUCLEOTIDE SEQUENCE</scope>
    <source>
        <strain evidence="17">CNM-CM7691</strain>
    </source>
</reference>
<dbReference type="PANTHER" id="PTHR31611">
    <property type="entry name" value="HIGH-AFFINITY NICKEL TRANSPORT PROTEIN NIC1"/>
    <property type="match status" value="1"/>
</dbReference>
<feature type="transmembrane region" description="Helical" evidence="15">
    <location>
        <begin position="260"/>
        <end position="277"/>
    </location>
</feature>
<evidence type="ECO:0000256" key="4">
    <source>
        <dbReference type="ARBA" id="ARBA00010892"/>
    </source>
</evidence>
<dbReference type="GO" id="GO:0003677">
    <property type="term" value="F:DNA binding"/>
    <property type="evidence" value="ECO:0007669"/>
    <property type="project" value="InterPro"/>
</dbReference>
<evidence type="ECO:0000256" key="1">
    <source>
        <dbReference type="ARBA" id="ARBA00004123"/>
    </source>
</evidence>
<evidence type="ECO:0000256" key="10">
    <source>
        <dbReference type="ARBA" id="ARBA00022723"/>
    </source>
</evidence>
<keyword evidence="18" id="KW-1185">Reference proteome</keyword>
<dbReference type="AlphaFoldDB" id="A0A8H6QMX4"/>
<feature type="transmembrane region" description="Helical" evidence="15">
    <location>
        <begin position="49"/>
        <end position="73"/>
    </location>
</feature>
<comment type="caution">
    <text evidence="17">The sequence shown here is derived from an EMBL/GenBank/DDBJ whole genome shotgun (WGS) entry which is preliminary data.</text>
</comment>
<feature type="region of interest" description="Disordered" evidence="14">
    <location>
        <begin position="1054"/>
        <end position="1077"/>
    </location>
</feature>
<keyword evidence="8 15" id="KW-0812">Transmembrane</keyword>
<feature type="transmembrane region" description="Helical" evidence="15">
    <location>
        <begin position="118"/>
        <end position="146"/>
    </location>
</feature>
<evidence type="ECO:0000256" key="8">
    <source>
        <dbReference type="ARBA" id="ARBA00022692"/>
    </source>
</evidence>
<keyword evidence="9" id="KW-0548">Nucleotidyltransferase</keyword>
<evidence type="ECO:0000256" key="11">
    <source>
        <dbReference type="ARBA" id="ARBA00022989"/>
    </source>
</evidence>
<dbReference type="InterPro" id="IPR018944">
    <property type="entry name" value="DNA_pol_lambd_fingers_domain"/>
</dbReference>
<dbReference type="InterPro" id="IPR011541">
    <property type="entry name" value="Ni/Co_transpt_high_affinity"/>
</dbReference>
<dbReference type="CDD" id="cd00141">
    <property type="entry name" value="NT_POLXc"/>
    <property type="match status" value="1"/>
</dbReference>
<dbReference type="FunFam" id="1.10.150.110:FF:000005">
    <property type="entry name" value="DNA polymerase POL4"/>
    <property type="match status" value="1"/>
</dbReference>
<dbReference type="InterPro" id="IPR043519">
    <property type="entry name" value="NT_sf"/>
</dbReference>
<evidence type="ECO:0000256" key="2">
    <source>
        <dbReference type="ARBA" id="ARBA00004127"/>
    </source>
</evidence>
<dbReference type="Proteomes" id="UP000641853">
    <property type="component" value="Unassembled WGS sequence"/>
</dbReference>
<feature type="region of interest" description="Disordered" evidence="14">
    <location>
        <begin position="570"/>
        <end position="644"/>
    </location>
</feature>
<organism evidence="17 18">
    <name type="scientific">Aspergillus felis</name>
    <dbReference type="NCBI Taxonomy" id="1287682"/>
    <lineage>
        <taxon>Eukaryota</taxon>
        <taxon>Fungi</taxon>
        <taxon>Dikarya</taxon>
        <taxon>Ascomycota</taxon>
        <taxon>Pezizomycotina</taxon>
        <taxon>Eurotiomycetes</taxon>
        <taxon>Eurotiomycetidae</taxon>
        <taxon>Eurotiales</taxon>
        <taxon>Aspergillaceae</taxon>
        <taxon>Aspergillus</taxon>
        <taxon>Aspergillus subgen. Fumigati</taxon>
    </lineage>
</organism>
<feature type="transmembrane region" description="Helical" evidence="15">
    <location>
        <begin position="330"/>
        <end position="357"/>
    </location>
</feature>
<dbReference type="GO" id="GO:0015099">
    <property type="term" value="F:nickel cation transmembrane transporter activity"/>
    <property type="evidence" value="ECO:0007669"/>
    <property type="project" value="InterPro"/>
</dbReference>
<dbReference type="InterPro" id="IPR004688">
    <property type="entry name" value="Ni/Co_transpt"/>
</dbReference>
<dbReference type="InterPro" id="IPR028207">
    <property type="entry name" value="DNA_pol_B_palm_palm"/>
</dbReference>
<evidence type="ECO:0000256" key="14">
    <source>
        <dbReference type="SAM" id="MobiDB-lite"/>
    </source>
</evidence>
<dbReference type="Pfam" id="PF14791">
    <property type="entry name" value="DNA_pol_B_thumb"/>
    <property type="match status" value="1"/>
</dbReference>
<name>A0A8H6QMX4_9EURO</name>
<keyword evidence="7" id="KW-0808">Transferase</keyword>
<dbReference type="Gene3D" id="3.30.210.10">
    <property type="entry name" value="DNA polymerase, thumb domain"/>
    <property type="match status" value="1"/>
</dbReference>
<evidence type="ECO:0000313" key="18">
    <source>
        <dbReference type="Proteomes" id="UP000641853"/>
    </source>
</evidence>
<dbReference type="InterPro" id="IPR002054">
    <property type="entry name" value="DNA-dir_DNA_pol_X"/>
</dbReference>
<dbReference type="InterPro" id="IPR001357">
    <property type="entry name" value="BRCT_dom"/>
</dbReference>
<evidence type="ECO:0000256" key="15">
    <source>
        <dbReference type="SAM" id="Phobius"/>
    </source>
</evidence>
<comment type="similarity">
    <text evidence="4">Belongs to the NiCoT transporter (TC 2.A.52) family.</text>
</comment>
<dbReference type="Gene3D" id="1.10.150.110">
    <property type="entry name" value="DNA polymerase beta, N-terminal domain-like"/>
    <property type="match status" value="1"/>
</dbReference>
<accession>A0A8H6QMX4</accession>
<dbReference type="FunFam" id="3.30.210.10:FF:000005">
    <property type="entry name" value="DNA polymerase IV"/>
    <property type="match status" value="1"/>
</dbReference>
<keyword evidence="10" id="KW-0479">Metal-binding</keyword>
<evidence type="ECO:0000313" key="17">
    <source>
        <dbReference type="EMBL" id="KAF7174741.1"/>
    </source>
</evidence>
<dbReference type="FunFam" id="3.30.460.10:FF:000062">
    <property type="entry name" value="DNA polymerase"/>
    <property type="match status" value="1"/>
</dbReference>
<evidence type="ECO:0000256" key="5">
    <source>
        <dbReference type="ARBA" id="ARBA00022448"/>
    </source>
</evidence>
<dbReference type="Gene3D" id="3.30.460.10">
    <property type="entry name" value="Beta Polymerase, domain 2"/>
    <property type="match status" value="1"/>
</dbReference>
<evidence type="ECO:0000256" key="9">
    <source>
        <dbReference type="ARBA" id="ARBA00022695"/>
    </source>
</evidence>
<evidence type="ECO:0000256" key="7">
    <source>
        <dbReference type="ARBA" id="ARBA00022679"/>
    </source>
</evidence>
<dbReference type="PROSITE" id="PS50172">
    <property type="entry name" value="BRCT"/>
    <property type="match status" value="1"/>
</dbReference>
<keyword evidence="11 15" id="KW-1133">Transmembrane helix</keyword>
<evidence type="ECO:0000256" key="6">
    <source>
        <dbReference type="ARBA" id="ARBA00022596"/>
    </source>
</evidence>
<dbReference type="FunFam" id="1.10.150.20:FF:000010">
    <property type="entry name" value="DNA polymerase lambda"/>
    <property type="match status" value="1"/>
</dbReference>
<protein>
    <recommendedName>
        <fullName evidence="16">BRCT domain-containing protein</fullName>
    </recommendedName>
</protein>
<dbReference type="GO" id="GO:0012505">
    <property type="term" value="C:endomembrane system"/>
    <property type="evidence" value="ECO:0007669"/>
    <property type="project" value="UniProtKB-SubCell"/>
</dbReference>
<dbReference type="GO" id="GO:0046872">
    <property type="term" value="F:metal ion binding"/>
    <property type="evidence" value="ECO:0007669"/>
    <property type="project" value="UniProtKB-KW"/>
</dbReference>
<evidence type="ECO:0000256" key="3">
    <source>
        <dbReference type="ARBA" id="ARBA00008323"/>
    </source>
</evidence>
<dbReference type="GO" id="GO:0005886">
    <property type="term" value="C:plasma membrane"/>
    <property type="evidence" value="ECO:0007669"/>
    <property type="project" value="InterPro"/>
</dbReference>
<feature type="compositionally biased region" description="Acidic residues" evidence="14">
    <location>
        <begin position="601"/>
        <end position="614"/>
    </location>
</feature>